<accession>A0A0B3BTZ3</accession>
<evidence type="ECO:0000313" key="4">
    <source>
        <dbReference type="Proteomes" id="UP000030980"/>
    </source>
</evidence>
<reference evidence="2 4" key="1">
    <citation type="submission" date="2014-11" db="EMBL/GenBank/DDBJ databases">
        <title>Genome sequence of Pseudomonas tuomuerensis JCM 14085.</title>
        <authorList>
            <person name="Shin S.-K."/>
            <person name="Yi H."/>
        </authorList>
    </citation>
    <scope>NUCLEOTIDE SEQUENCE [LARGE SCALE GENOMIC DNA]</scope>
    <source>
        <strain evidence="2 4">JCM 14085</strain>
    </source>
</reference>
<dbReference type="Proteomes" id="UP000030980">
    <property type="component" value="Unassembled WGS sequence"/>
</dbReference>
<dbReference type="InterPro" id="IPR018551">
    <property type="entry name" value="DUF2007"/>
</dbReference>
<evidence type="ECO:0000313" key="2">
    <source>
        <dbReference type="EMBL" id="KHO66100.1"/>
    </source>
</evidence>
<evidence type="ECO:0000259" key="1">
    <source>
        <dbReference type="Pfam" id="PF09413"/>
    </source>
</evidence>
<dbReference type="RefSeq" id="WP_027590062.1">
    <property type="nucleotide sequence ID" value="NZ_FMUP01000008.1"/>
</dbReference>
<proteinExistence type="predicted"/>
<reference evidence="3 5" key="2">
    <citation type="submission" date="2017-01" db="EMBL/GenBank/DDBJ databases">
        <authorList>
            <person name="Mah S.A."/>
            <person name="Swanson W.J."/>
            <person name="Moy G.W."/>
            <person name="Vacquier V.D."/>
        </authorList>
    </citation>
    <scope>NUCLEOTIDE SEQUENCE [LARGE SCALE GENOMIC DNA]</scope>
    <source>
        <strain evidence="3 5">ATCC 29606</strain>
    </source>
</reference>
<dbReference type="EMBL" id="FTMC01000010">
    <property type="protein sequence ID" value="SIQ80983.1"/>
    <property type="molecule type" value="Genomic_DNA"/>
</dbReference>
<evidence type="ECO:0000313" key="5">
    <source>
        <dbReference type="Proteomes" id="UP000186079"/>
    </source>
</evidence>
<dbReference type="PATRIC" id="fig|706570.3.peg.607"/>
<dbReference type="Gene3D" id="3.30.70.790">
    <property type="entry name" value="UreE, C-terminal domain"/>
    <property type="match status" value="1"/>
</dbReference>
<dbReference type="Proteomes" id="UP000186079">
    <property type="component" value="Unassembled WGS sequence"/>
</dbReference>
<evidence type="ECO:0000313" key="3">
    <source>
        <dbReference type="EMBL" id="SIQ80983.1"/>
    </source>
</evidence>
<sequence>MQCIHRPWDLLEANLLRDMLASEGIAAYLQGEHLMGAVGELPAGGLLALLVEDEHTERARELIAAYTAAEPLPAEEPLGGPGELLC</sequence>
<dbReference type="InterPro" id="IPR011322">
    <property type="entry name" value="N-reg_PII-like_a/b"/>
</dbReference>
<organism evidence="2 4">
    <name type="scientific">Pseudomonas flexibilis</name>
    <dbReference type="NCBI Taxonomy" id="706570"/>
    <lineage>
        <taxon>Bacteria</taxon>
        <taxon>Pseudomonadati</taxon>
        <taxon>Pseudomonadota</taxon>
        <taxon>Gammaproteobacteria</taxon>
        <taxon>Pseudomonadales</taxon>
        <taxon>Pseudomonadaceae</taxon>
        <taxon>Pseudomonas</taxon>
    </lineage>
</organism>
<feature type="domain" description="DUF2007" evidence="1">
    <location>
        <begin position="1"/>
        <end position="65"/>
    </location>
</feature>
<dbReference type="Pfam" id="PF09413">
    <property type="entry name" value="DUF2007"/>
    <property type="match status" value="1"/>
</dbReference>
<dbReference type="STRING" id="706570.PT85_00470"/>
<name>A0A0B2D785_9PSED</name>
<dbReference type="EMBL" id="JTAK01000001">
    <property type="protein sequence ID" value="KHO66100.1"/>
    <property type="molecule type" value="Genomic_DNA"/>
</dbReference>
<dbReference type="SUPFAM" id="SSF54913">
    <property type="entry name" value="GlnB-like"/>
    <property type="match status" value="1"/>
</dbReference>
<accession>A0A0B2D785</accession>
<gene>
    <name evidence="2" type="ORF">PT85_00470</name>
    <name evidence="3" type="ORF">SAMN05421672_11097</name>
</gene>
<dbReference type="AlphaFoldDB" id="A0A0B2D785"/>
<protein>
    <submittedName>
        <fullName evidence="3">Putative signal transducing protein</fullName>
    </submittedName>
</protein>
<keyword evidence="4" id="KW-1185">Reference proteome</keyword>
<dbReference type="OrthoDB" id="6197669at2"/>